<keyword evidence="2" id="KW-0596">Phosphopantetheine</keyword>
<dbReference type="PANTHER" id="PTHR45527">
    <property type="entry name" value="NONRIBOSOMAL PEPTIDE SYNTHETASE"/>
    <property type="match status" value="1"/>
</dbReference>
<dbReference type="Gene3D" id="3.40.50.1820">
    <property type="entry name" value="alpha/beta hydrolase"/>
    <property type="match status" value="1"/>
</dbReference>
<dbReference type="InterPro" id="IPR025110">
    <property type="entry name" value="AMP-bd_C"/>
</dbReference>
<dbReference type="InterPro" id="IPR020806">
    <property type="entry name" value="PKS_PP-bd"/>
</dbReference>
<dbReference type="InterPro" id="IPR001031">
    <property type="entry name" value="Thioesterase"/>
</dbReference>
<dbReference type="SMART" id="SM00823">
    <property type="entry name" value="PKS_PP"/>
    <property type="match status" value="1"/>
</dbReference>
<feature type="domain" description="Carrier" evidence="4">
    <location>
        <begin position="1079"/>
        <end position="1154"/>
    </location>
</feature>
<sequence>MSAAETVRSLLADLKEIGCRIWVEDGKLKVRTSTAGISPALKAQLKANKGDILTYLMRPPSAAISQPEPDHAGGYLQLPALQRCDRTSIFELSYGQQAFWFLYQNAPKSPAYNVAMPWRILSKLDTGVLQSALQALSDRHPSLRTTFFEQDGQAMQKVHAHQGVELTLQVADKDSEEGVFKKVREAYLRPFDLEEGPLFRAHLITQAEDKHVLLMTIHHIVFDGWSLWNLMSEFLSLYESIKGHRPSDLSPLPWCYQDYVSWQNALFSSNAGERLWSYWQKQLSDPPAPLDLPADRARSAQQLNIGASVNFTLSKALTEQLKTYVNGTGSTLYVVLLACFQVLLHRYTGQQDIWVGSAAAGRSLDEFKDICGCFFNFIVLRGKLEPQQSFASFLTHMQHTTLEALAHQDYPSLLLIERLALQRESDRFPLFQVEFNLQQPQQGHVLSPAYSATSSSKSQTIHSAGLTLEPFKMPQQEGQFDLSLDVLDVAGQSLSGMFRYNVALFDEDRIQRMLGHFEVILQAVVHEPHTSIAQLPLLTESEQQMWVKKPSVSSEHVPRTTCAHTLFEQHAASNPDATAVIFETQQLSYGELNVRANRLAHHLRRKGVGPDVLVGLFVERSIDIVVGILAILKAGGAYVPLDPEYPADRLSFMVEDADLQVLLCHEATQARLPKCEVQTLDMSSAAIAKECTENPEPLCGSNNLAYIIYTSGSTGKPKGVCVEHRNIVRLFDSTQSTYQFGRDDVWTLFHSHAFDFSVWEIWGALIYGGSLVIVPYTATRTPALFYQLLKEKRVRVLNQTPSAFYQLIEYEQTLSAPQRASLALRWVIFGGEALAPARLKPWYTHRGERGPTLVNMYGITETTVHVTLHVLQPQDAENTSSNIGMPISDLHVYILDQWGQPVPVGIPGELYVGGAGVTRGYLNRPELNAQRFITDPLNSESETPCYRTGDLCRQLSDGTLEYLGRVDTQVKVRGFRIECGEVESALLSHALVKAVVVDAWGEGESKQLVAWVRLDDMAGDPPQLYDFKSHLRALLPGWMIPTRFVFVDTLPLTPSGKIDRRALTVPDAQLCDTSPSYSAPRNSLEADLCETFAELLGTSRVGIHDNFFDLGGHSILSMRLLSILRTRLGIDVPLSVLFQHPTPSTLALAIQENKHWQESLLVPLQSGGSEAPLFCIHPVGGSVFCYQALAESLGTSRSIYGVQALGLEGEAEPLDDIKMMAAQYVKEIITRYPAGPYHLYGWSMGGVIAFEIAHQLLADGREVGMIAIADSTLPSLSTNHQAPKDDEVLLHLLAETGELREAVFAELQDIEPERRCAVLRARLAQAKNPLGPDEIAQLLPIYRANLSALSAYQANALNKEILYFSAAERLAGQGDSLRSGWQEVSTKVVSFEIVGSHFTMHDTAGTEQISEHITAYLTN</sequence>
<accession>A0A166ZNR0</accession>
<protein>
    <recommendedName>
        <fullName evidence="4">Carrier domain-containing protein</fullName>
    </recommendedName>
</protein>
<dbReference type="SUPFAM" id="SSF52777">
    <property type="entry name" value="CoA-dependent acyltransferases"/>
    <property type="match status" value="2"/>
</dbReference>
<comment type="cofactor">
    <cofactor evidence="1">
        <name>pantetheine 4'-phosphate</name>
        <dbReference type="ChEBI" id="CHEBI:47942"/>
    </cofactor>
</comment>
<dbReference type="Pfam" id="PF00668">
    <property type="entry name" value="Condensation"/>
    <property type="match status" value="1"/>
</dbReference>
<name>A0A166ZNR0_9GAMM</name>
<dbReference type="RefSeq" id="WP_063364353.1">
    <property type="nucleotide sequence ID" value="NZ_AUXZ01000141.1"/>
</dbReference>
<dbReference type="PANTHER" id="PTHR45527:SF14">
    <property type="entry name" value="PLIPASTATIN SYNTHASE SUBUNIT B"/>
    <property type="match status" value="1"/>
</dbReference>
<dbReference type="CDD" id="cd19531">
    <property type="entry name" value="LCL_NRPS-like"/>
    <property type="match status" value="1"/>
</dbReference>
<dbReference type="InterPro" id="IPR036736">
    <property type="entry name" value="ACP-like_sf"/>
</dbReference>
<dbReference type="InterPro" id="IPR041464">
    <property type="entry name" value="TubC_N"/>
</dbReference>
<dbReference type="FunFam" id="2.30.38.10:FF:000001">
    <property type="entry name" value="Non-ribosomal peptide synthetase PvdI"/>
    <property type="match status" value="1"/>
</dbReference>
<dbReference type="InterPro" id="IPR029058">
    <property type="entry name" value="AB_hydrolase_fold"/>
</dbReference>
<dbReference type="FunFam" id="3.40.50.980:FF:000001">
    <property type="entry name" value="Non-ribosomal peptide synthetase"/>
    <property type="match status" value="1"/>
</dbReference>
<evidence type="ECO:0000256" key="2">
    <source>
        <dbReference type="ARBA" id="ARBA00022450"/>
    </source>
</evidence>
<dbReference type="FunFam" id="1.10.1200.10:FF:000005">
    <property type="entry name" value="Nonribosomal peptide synthetase 1"/>
    <property type="match status" value="1"/>
</dbReference>
<dbReference type="Pfam" id="PF00975">
    <property type="entry name" value="Thioesterase"/>
    <property type="match status" value="1"/>
</dbReference>
<dbReference type="OrthoDB" id="6289742at2"/>
<dbReference type="SUPFAM" id="SSF56801">
    <property type="entry name" value="Acetyl-CoA synthetase-like"/>
    <property type="match status" value="1"/>
</dbReference>
<dbReference type="Gene3D" id="2.30.38.10">
    <property type="entry name" value="Luciferase, Domain 3"/>
    <property type="match status" value="1"/>
</dbReference>
<dbReference type="GO" id="GO:0031177">
    <property type="term" value="F:phosphopantetheine binding"/>
    <property type="evidence" value="ECO:0007669"/>
    <property type="project" value="InterPro"/>
</dbReference>
<dbReference type="SUPFAM" id="SSF53474">
    <property type="entry name" value="alpha/beta-Hydrolases"/>
    <property type="match status" value="1"/>
</dbReference>
<dbReference type="InterPro" id="IPR010071">
    <property type="entry name" value="AA_adenyl_dom"/>
</dbReference>
<dbReference type="EMBL" id="AUXZ01000141">
    <property type="protein sequence ID" value="KZN44508.1"/>
    <property type="molecule type" value="Genomic_DNA"/>
</dbReference>
<dbReference type="PATRIC" id="fig|1365251.3.peg.5285"/>
<dbReference type="GO" id="GO:0043041">
    <property type="term" value="P:amino acid activation for nonribosomal peptide biosynthetic process"/>
    <property type="evidence" value="ECO:0007669"/>
    <property type="project" value="TreeGrafter"/>
</dbReference>
<dbReference type="SUPFAM" id="SSF47336">
    <property type="entry name" value="ACP-like"/>
    <property type="match status" value="1"/>
</dbReference>
<evidence type="ECO:0000313" key="5">
    <source>
        <dbReference type="EMBL" id="KZN44508.1"/>
    </source>
</evidence>
<evidence type="ECO:0000256" key="3">
    <source>
        <dbReference type="ARBA" id="ARBA00022553"/>
    </source>
</evidence>
<dbReference type="Proteomes" id="UP000076503">
    <property type="component" value="Unassembled WGS sequence"/>
</dbReference>
<dbReference type="GO" id="GO:0005829">
    <property type="term" value="C:cytosol"/>
    <property type="evidence" value="ECO:0007669"/>
    <property type="project" value="TreeGrafter"/>
</dbReference>
<dbReference type="InterPro" id="IPR009081">
    <property type="entry name" value="PP-bd_ACP"/>
</dbReference>
<dbReference type="Pfam" id="PF00501">
    <property type="entry name" value="AMP-binding"/>
    <property type="match status" value="1"/>
</dbReference>
<evidence type="ECO:0000259" key="4">
    <source>
        <dbReference type="PROSITE" id="PS50075"/>
    </source>
</evidence>
<dbReference type="Pfam" id="PF00550">
    <property type="entry name" value="PP-binding"/>
    <property type="match status" value="1"/>
</dbReference>
<dbReference type="Pfam" id="PF13193">
    <property type="entry name" value="AMP-binding_C"/>
    <property type="match status" value="1"/>
</dbReference>
<comment type="caution">
    <text evidence="5">The sequence shown here is derived from an EMBL/GenBank/DDBJ whole genome shotgun (WGS) entry which is preliminary data.</text>
</comment>
<dbReference type="SMART" id="SM00824">
    <property type="entry name" value="PKS_TE"/>
    <property type="match status" value="1"/>
</dbReference>
<dbReference type="NCBIfam" id="TIGR01733">
    <property type="entry name" value="AA-adenyl-dom"/>
    <property type="match status" value="1"/>
</dbReference>
<dbReference type="FunFam" id="3.40.50.980:FF:000002">
    <property type="entry name" value="Enterobactin synthetase component F"/>
    <property type="match status" value="1"/>
</dbReference>
<dbReference type="GO" id="GO:0003824">
    <property type="term" value="F:catalytic activity"/>
    <property type="evidence" value="ECO:0007669"/>
    <property type="project" value="InterPro"/>
</dbReference>
<dbReference type="InterPro" id="IPR044894">
    <property type="entry name" value="TubC_N_sf"/>
</dbReference>
<reference evidence="5 6" key="1">
    <citation type="submission" date="2013-07" db="EMBL/GenBank/DDBJ databases">
        <title>Comparative Genomic and Metabolomic Analysis of Twelve Strains of Pseudoalteromonas luteoviolacea.</title>
        <authorList>
            <person name="Vynne N.G."/>
            <person name="Mansson M."/>
            <person name="Gram L."/>
        </authorList>
    </citation>
    <scope>NUCLEOTIDE SEQUENCE [LARGE SCALE GENOMIC DNA]</scope>
    <source>
        <strain evidence="5 6">H33</strain>
    </source>
</reference>
<dbReference type="InterPro" id="IPR001242">
    <property type="entry name" value="Condensation_dom"/>
</dbReference>
<dbReference type="PROSITE" id="PS00455">
    <property type="entry name" value="AMP_BINDING"/>
    <property type="match status" value="1"/>
</dbReference>
<proteinExistence type="predicted"/>
<organism evidence="5 6">
    <name type="scientific">Pseudoalteromonas luteoviolacea H33</name>
    <dbReference type="NCBI Taxonomy" id="1365251"/>
    <lineage>
        <taxon>Bacteria</taxon>
        <taxon>Pseudomonadati</taxon>
        <taxon>Pseudomonadota</taxon>
        <taxon>Gammaproteobacteria</taxon>
        <taxon>Alteromonadales</taxon>
        <taxon>Pseudoalteromonadaceae</taxon>
        <taxon>Pseudoalteromonas</taxon>
    </lineage>
</organism>
<dbReference type="PROSITE" id="PS50075">
    <property type="entry name" value="CARRIER"/>
    <property type="match status" value="1"/>
</dbReference>
<dbReference type="Gene3D" id="1.10.1200.10">
    <property type="entry name" value="ACP-like"/>
    <property type="match status" value="1"/>
</dbReference>
<dbReference type="InterPro" id="IPR045851">
    <property type="entry name" value="AMP-bd_C_sf"/>
</dbReference>
<dbReference type="Gene3D" id="1.10.10.1830">
    <property type="entry name" value="Non-ribosomal peptide synthase, adenylation domain"/>
    <property type="match status" value="1"/>
</dbReference>
<dbReference type="InterPro" id="IPR000873">
    <property type="entry name" value="AMP-dep_synth/lig_dom"/>
</dbReference>
<dbReference type="InterPro" id="IPR020802">
    <property type="entry name" value="TesA-like"/>
</dbReference>
<dbReference type="GO" id="GO:0044550">
    <property type="term" value="P:secondary metabolite biosynthetic process"/>
    <property type="evidence" value="ECO:0007669"/>
    <property type="project" value="TreeGrafter"/>
</dbReference>
<dbReference type="PROSITE" id="PS00012">
    <property type="entry name" value="PHOSPHOPANTETHEINE"/>
    <property type="match status" value="1"/>
</dbReference>
<dbReference type="Gene3D" id="3.40.50.980">
    <property type="match status" value="2"/>
</dbReference>
<dbReference type="Gene3D" id="3.30.559.10">
    <property type="entry name" value="Chloramphenicol acetyltransferase-like domain"/>
    <property type="match status" value="1"/>
</dbReference>
<dbReference type="InterPro" id="IPR006162">
    <property type="entry name" value="Ppantetheine_attach_site"/>
</dbReference>
<dbReference type="InterPro" id="IPR023213">
    <property type="entry name" value="CAT-like_dom_sf"/>
</dbReference>
<keyword evidence="3" id="KW-0597">Phosphoprotein</keyword>
<dbReference type="Gene3D" id="3.30.559.30">
    <property type="entry name" value="Nonribosomal peptide synthetase, condensation domain"/>
    <property type="match status" value="1"/>
</dbReference>
<dbReference type="FunFam" id="3.40.50.12780:FF:000012">
    <property type="entry name" value="Non-ribosomal peptide synthetase"/>
    <property type="match status" value="1"/>
</dbReference>
<dbReference type="Gene3D" id="3.30.300.30">
    <property type="match status" value="1"/>
</dbReference>
<evidence type="ECO:0000313" key="6">
    <source>
        <dbReference type="Proteomes" id="UP000076503"/>
    </source>
</evidence>
<dbReference type="Pfam" id="PF18563">
    <property type="entry name" value="TubC_N"/>
    <property type="match status" value="1"/>
</dbReference>
<dbReference type="InterPro" id="IPR020845">
    <property type="entry name" value="AMP-binding_CS"/>
</dbReference>
<dbReference type="CDD" id="cd17643">
    <property type="entry name" value="A_NRPS_Cytc1-like"/>
    <property type="match status" value="1"/>
</dbReference>
<evidence type="ECO:0000256" key="1">
    <source>
        <dbReference type="ARBA" id="ARBA00001957"/>
    </source>
</evidence>
<gene>
    <name evidence="5" type="ORF">N476_05790</name>
</gene>